<evidence type="ECO:0000313" key="4">
    <source>
        <dbReference type="EMBL" id="GAA0956478.1"/>
    </source>
</evidence>
<proteinExistence type="inferred from homology"/>
<name>A0ABN1RG11_9ACTN</name>
<dbReference type="InterPro" id="IPR010610">
    <property type="entry name" value="EryCIII-like_C"/>
</dbReference>
<dbReference type="PANTHER" id="PTHR48050">
    <property type="entry name" value="STEROL 3-BETA-GLUCOSYLTRANSFERASE"/>
    <property type="match status" value="1"/>
</dbReference>
<dbReference type="NCBIfam" id="TIGR01426">
    <property type="entry name" value="MGT"/>
    <property type="match status" value="1"/>
</dbReference>
<dbReference type="Proteomes" id="UP001500542">
    <property type="component" value="Unassembled WGS sequence"/>
</dbReference>
<gene>
    <name evidence="4" type="ORF">GCM10009554_66030</name>
</gene>
<dbReference type="RefSeq" id="WP_343979326.1">
    <property type="nucleotide sequence ID" value="NZ_BAAAHK010000017.1"/>
</dbReference>
<evidence type="ECO:0000256" key="2">
    <source>
        <dbReference type="ARBA" id="ARBA00022679"/>
    </source>
</evidence>
<dbReference type="InterPro" id="IPR002213">
    <property type="entry name" value="UDP_glucos_trans"/>
</dbReference>
<evidence type="ECO:0000259" key="3">
    <source>
        <dbReference type="Pfam" id="PF06722"/>
    </source>
</evidence>
<dbReference type="PANTHER" id="PTHR48050:SF13">
    <property type="entry name" value="STEROL 3-BETA-GLUCOSYLTRANSFERASE UGT80A2"/>
    <property type="match status" value="1"/>
</dbReference>
<comment type="similarity">
    <text evidence="1">Belongs to the UDP-glycosyltransferase family.</text>
</comment>
<dbReference type="Gene3D" id="3.40.50.2000">
    <property type="entry name" value="Glycogen Phosphorylase B"/>
    <property type="match status" value="2"/>
</dbReference>
<dbReference type="EMBL" id="BAAAHK010000017">
    <property type="protein sequence ID" value="GAA0956478.1"/>
    <property type="molecule type" value="Genomic_DNA"/>
</dbReference>
<accession>A0ABN1RG11</accession>
<comment type="caution">
    <text evidence="4">The sequence shown here is derived from an EMBL/GenBank/DDBJ whole genome shotgun (WGS) entry which is preliminary data.</text>
</comment>
<dbReference type="Pfam" id="PF06722">
    <property type="entry name" value="EryCIII-like_C"/>
    <property type="match status" value="1"/>
</dbReference>
<dbReference type="SUPFAM" id="SSF53756">
    <property type="entry name" value="UDP-Glycosyltransferase/glycogen phosphorylase"/>
    <property type="match status" value="1"/>
</dbReference>
<keyword evidence="5" id="KW-1185">Reference proteome</keyword>
<dbReference type="CDD" id="cd03784">
    <property type="entry name" value="GT1_Gtf-like"/>
    <property type="match status" value="1"/>
</dbReference>
<sequence>MAKHIAFLTIPAAGHINPTLPLVAELVRRGHRVTYATGPAFGDAVRAAGAELVELDWEPKAIKVARTGQTTEDLARMLSSFVNSARRVTPAVEKWLVDDRPDLFVYDMMTFIGPALAAKLGLLEASTVANFAGNEHFNLTQALVPADFDPTHPKFQEFLAARAQYAKDFDVPLETVATAGAIAPMNLVFIPREFQLSGETFDGRFHFAGPAIGARTAVSDWTSPGSPLLFISLGTAVNDRPDFFTTCAKAFGNTNWNVAMAIGNEVNLADLGEIPANFDIRPYFPQPLVLQHADVFLSHAGMNSVMESLLNQVPLATYPQTAEQSANANRVTELALGHRLPNDVTPDLLRATVDKITTDETIRKNLAEMAAHIHTAGGAPGAADALESYLARNR</sequence>
<organism evidence="4 5">
    <name type="scientific">Kribbella koreensis</name>
    <dbReference type="NCBI Taxonomy" id="57909"/>
    <lineage>
        <taxon>Bacteria</taxon>
        <taxon>Bacillati</taxon>
        <taxon>Actinomycetota</taxon>
        <taxon>Actinomycetes</taxon>
        <taxon>Propionibacteriales</taxon>
        <taxon>Kribbellaceae</taxon>
        <taxon>Kribbella</taxon>
    </lineage>
</organism>
<feature type="domain" description="Erythromycin biosynthesis protein CIII-like C-terminal" evidence="3">
    <location>
        <begin position="265"/>
        <end position="372"/>
    </location>
</feature>
<keyword evidence="2" id="KW-0808">Transferase</keyword>
<dbReference type="InterPro" id="IPR050426">
    <property type="entry name" value="Glycosyltransferase_28"/>
</dbReference>
<protein>
    <submittedName>
        <fullName evidence="4">Glycosyltransferase</fullName>
    </submittedName>
</protein>
<reference evidence="4 5" key="1">
    <citation type="journal article" date="2019" name="Int. J. Syst. Evol. Microbiol.">
        <title>The Global Catalogue of Microorganisms (GCM) 10K type strain sequencing project: providing services to taxonomists for standard genome sequencing and annotation.</title>
        <authorList>
            <consortium name="The Broad Institute Genomics Platform"/>
            <consortium name="The Broad Institute Genome Sequencing Center for Infectious Disease"/>
            <person name="Wu L."/>
            <person name="Ma J."/>
        </authorList>
    </citation>
    <scope>NUCLEOTIDE SEQUENCE [LARGE SCALE GENOMIC DNA]</scope>
    <source>
        <strain evidence="4 5">JCM 10977</strain>
    </source>
</reference>
<evidence type="ECO:0000256" key="1">
    <source>
        <dbReference type="ARBA" id="ARBA00009995"/>
    </source>
</evidence>
<evidence type="ECO:0000313" key="5">
    <source>
        <dbReference type="Proteomes" id="UP001500542"/>
    </source>
</evidence>
<dbReference type="InterPro" id="IPR006326">
    <property type="entry name" value="UDPGT_MGT-like"/>
</dbReference>